<sequence length="63" mass="7232">MSNTPTPTDRLMETPEVAAYLGMKESWVRDNWRSQGIPFVRLGGLLRVKRSDLDAWLDKQRAA</sequence>
<accession>A0ABP6D3F9</accession>
<organism evidence="2 3">
    <name type="scientific">Actinomadura fulvescens</name>
    <dbReference type="NCBI Taxonomy" id="46160"/>
    <lineage>
        <taxon>Bacteria</taxon>
        <taxon>Bacillati</taxon>
        <taxon>Actinomycetota</taxon>
        <taxon>Actinomycetes</taxon>
        <taxon>Streptosporangiales</taxon>
        <taxon>Thermomonosporaceae</taxon>
        <taxon>Actinomadura</taxon>
    </lineage>
</organism>
<dbReference type="Pfam" id="PF12728">
    <property type="entry name" value="HTH_17"/>
    <property type="match status" value="1"/>
</dbReference>
<gene>
    <name evidence="2" type="ORF">GCM10010411_86900</name>
</gene>
<dbReference type="SUPFAM" id="SSF46955">
    <property type="entry name" value="Putative DNA-binding domain"/>
    <property type="match status" value="1"/>
</dbReference>
<reference evidence="3" key="1">
    <citation type="journal article" date="2019" name="Int. J. Syst. Evol. Microbiol.">
        <title>The Global Catalogue of Microorganisms (GCM) 10K type strain sequencing project: providing services to taxonomists for standard genome sequencing and annotation.</title>
        <authorList>
            <consortium name="The Broad Institute Genomics Platform"/>
            <consortium name="The Broad Institute Genome Sequencing Center for Infectious Disease"/>
            <person name="Wu L."/>
            <person name="Ma J."/>
        </authorList>
    </citation>
    <scope>NUCLEOTIDE SEQUENCE [LARGE SCALE GENOMIC DNA]</scope>
    <source>
        <strain evidence="3">JCM 6833</strain>
    </source>
</reference>
<evidence type="ECO:0000259" key="1">
    <source>
        <dbReference type="Pfam" id="PF12728"/>
    </source>
</evidence>
<feature type="domain" description="Helix-turn-helix" evidence="1">
    <location>
        <begin position="12"/>
        <end position="61"/>
    </location>
</feature>
<keyword evidence="3" id="KW-1185">Reference proteome</keyword>
<dbReference type="InterPro" id="IPR041657">
    <property type="entry name" value="HTH_17"/>
</dbReference>
<protein>
    <recommendedName>
        <fullName evidence="1">Helix-turn-helix domain-containing protein</fullName>
    </recommendedName>
</protein>
<dbReference type="InterPro" id="IPR010093">
    <property type="entry name" value="SinI_DNA-bd"/>
</dbReference>
<dbReference type="Proteomes" id="UP001501509">
    <property type="component" value="Unassembled WGS sequence"/>
</dbReference>
<proteinExistence type="predicted"/>
<dbReference type="NCBIfam" id="TIGR01764">
    <property type="entry name" value="excise"/>
    <property type="match status" value="1"/>
</dbReference>
<name>A0ABP6D3F9_9ACTN</name>
<dbReference type="EMBL" id="BAAATD010000018">
    <property type="protein sequence ID" value="GAA2634663.1"/>
    <property type="molecule type" value="Genomic_DNA"/>
</dbReference>
<dbReference type="RefSeq" id="WP_344548385.1">
    <property type="nucleotide sequence ID" value="NZ_BAAATD010000018.1"/>
</dbReference>
<comment type="caution">
    <text evidence="2">The sequence shown here is derived from an EMBL/GenBank/DDBJ whole genome shotgun (WGS) entry which is preliminary data.</text>
</comment>
<dbReference type="InterPro" id="IPR009061">
    <property type="entry name" value="DNA-bd_dom_put_sf"/>
</dbReference>
<evidence type="ECO:0000313" key="2">
    <source>
        <dbReference type="EMBL" id="GAA2634663.1"/>
    </source>
</evidence>
<evidence type="ECO:0000313" key="3">
    <source>
        <dbReference type="Proteomes" id="UP001501509"/>
    </source>
</evidence>